<keyword evidence="5" id="KW-1185">Reference proteome</keyword>
<evidence type="ECO:0000256" key="1">
    <source>
        <dbReference type="ARBA" id="ARBA00022614"/>
    </source>
</evidence>
<dbReference type="SUPFAM" id="SSF52058">
    <property type="entry name" value="L domain-like"/>
    <property type="match status" value="1"/>
</dbReference>
<evidence type="ECO:0000259" key="3">
    <source>
        <dbReference type="Pfam" id="PF20160"/>
    </source>
</evidence>
<protein>
    <recommendedName>
        <fullName evidence="3">C-JID domain-containing protein</fullName>
    </recommendedName>
</protein>
<feature type="domain" description="C-JID" evidence="3">
    <location>
        <begin position="184"/>
        <end position="262"/>
    </location>
</feature>
<dbReference type="Pfam" id="PF20160">
    <property type="entry name" value="C-JID"/>
    <property type="match status" value="1"/>
</dbReference>
<evidence type="ECO:0000313" key="5">
    <source>
        <dbReference type="Proteomes" id="UP000327157"/>
    </source>
</evidence>
<dbReference type="AlphaFoldDB" id="A0A5N5IMN1"/>
<gene>
    <name evidence="4" type="ORF">D8674_026808</name>
</gene>
<dbReference type="Proteomes" id="UP000327157">
    <property type="component" value="Chromosome 5"/>
</dbReference>
<reference evidence="5" key="2">
    <citation type="submission" date="2019-10" db="EMBL/GenBank/DDBJ databases">
        <title>A de novo genome assembly of a pear dwarfing rootstock.</title>
        <authorList>
            <person name="Wang F."/>
            <person name="Wang J."/>
            <person name="Li S."/>
            <person name="Zhang Y."/>
            <person name="Fang M."/>
            <person name="Ma L."/>
            <person name="Zhao Y."/>
            <person name="Jiang S."/>
        </authorList>
    </citation>
    <scope>NUCLEOTIDE SEQUENCE [LARGE SCALE GENOMIC DNA]</scope>
</reference>
<organism evidence="4 5">
    <name type="scientific">Pyrus ussuriensis x Pyrus communis</name>
    <dbReference type="NCBI Taxonomy" id="2448454"/>
    <lineage>
        <taxon>Eukaryota</taxon>
        <taxon>Viridiplantae</taxon>
        <taxon>Streptophyta</taxon>
        <taxon>Embryophyta</taxon>
        <taxon>Tracheophyta</taxon>
        <taxon>Spermatophyta</taxon>
        <taxon>Magnoliopsida</taxon>
        <taxon>eudicotyledons</taxon>
        <taxon>Gunneridae</taxon>
        <taxon>Pentapetalae</taxon>
        <taxon>rosids</taxon>
        <taxon>fabids</taxon>
        <taxon>Rosales</taxon>
        <taxon>Rosaceae</taxon>
        <taxon>Amygdaloideae</taxon>
        <taxon>Maleae</taxon>
        <taxon>Pyrus</taxon>
    </lineage>
</organism>
<dbReference type="OrthoDB" id="1166699at2759"/>
<name>A0A5N5IMN1_9ROSA</name>
<keyword evidence="2" id="KW-0677">Repeat</keyword>
<reference evidence="4 5" key="1">
    <citation type="submission" date="2019-09" db="EMBL/GenBank/DDBJ databases">
        <authorList>
            <person name="Ou C."/>
        </authorList>
    </citation>
    <scope>NUCLEOTIDE SEQUENCE [LARGE SCALE GENOMIC DNA]</scope>
    <source>
        <strain evidence="4">S2</strain>
        <tissue evidence="4">Leaf</tissue>
    </source>
</reference>
<dbReference type="InterPro" id="IPR045344">
    <property type="entry name" value="C-JID"/>
</dbReference>
<accession>A0A5N5IMN1</accession>
<sequence>MSYCFVGAKLWSKNQNLGNLKVIELSSFPHLTEVPDLSHSKKIAHIVLYGCDRLVGIPSYFKDLDKLRWLNLGECTSLEFLPELPVLCCLEASGCTSLKTVSSSRNSLTQAWDKSEWFRGRFNFVDCRNLDENARTNIMADTQLRIMRVATGLLEIKQHKEEEIVMEMTSSIPTSARTLVSTVCEGNEIPNWFCHQNEGSSITIKLPRTCTLALGEEANLNRSTFFYKLVTEACFEFTAKVTALFRLEVKKCGISLLYAQDVKTIKSGGTTGFIISILGQRRRRKHVSRKEAEEE</sequence>
<dbReference type="InterPro" id="IPR032675">
    <property type="entry name" value="LRR_dom_sf"/>
</dbReference>
<keyword evidence="1" id="KW-0433">Leucine-rich repeat</keyword>
<evidence type="ECO:0000256" key="2">
    <source>
        <dbReference type="ARBA" id="ARBA00022737"/>
    </source>
</evidence>
<dbReference type="EMBL" id="SMOL01000004">
    <property type="protein sequence ID" value="KAB2636274.1"/>
    <property type="molecule type" value="Genomic_DNA"/>
</dbReference>
<dbReference type="Gene3D" id="3.80.10.10">
    <property type="entry name" value="Ribonuclease Inhibitor"/>
    <property type="match status" value="1"/>
</dbReference>
<reference evidence="4 5" key="3">
    <citation type="submission" date="2019-11" db="EMBL/GenBank/DDBJ databases">
        <title>A de novo genome assembly of a pear dwarfing rootstock.</title>
        <authorList>
            <person name="Wang F."/>
            <person name="Wang J."/>
            <person name="Li S."/>
            <person name="Zhang Y."/>
            <person name="Fang M."/>
            <person name="Ma L."/>
            <person name="Zhao Y."/>
            <person name="Jiang S."/>
        </authorList>
    </citation>
    <scope>NUCLEOTIDE SEQUENCE [LARGE SCALE GENOMIC DNA]</scope>
    <source>
        <strain evidence="4">S2</strain>
        <tissue evidence="4">Leaf</tissue>
    </source>
</reference>
<evidence type="ECO:0000313" key="4">
    <source>
        <dbReference type="EMBL" id="KAB2636274.1"/>
    </source>
</evidence>
<comment type="caution">
    <text evidence="4">The sequence shown here is derived from an EMBL/GenBank/DDBJ whole genome shotgun (WGS) entry which is preliminary data.</text>
</comment>
<proteinExistence type="predicted"/>